<sequence length="140" mass="14860">MRLLAFLAALAILPGAAYAKPAFTGPDFSGTYDCTGQDSHEGPYTGVVTLARVDSQSTGPHGAYAFKLEVPGYGSYPGHAASRGKTMAIHFANTDPAPKDFGTGIASFARAKSGKWSFAKYYYEPEFKGGNFGTEVCTQR</sequence>
<evidence type="ECO:0000256" key="1">
    <source>
        <dbReference type="SAM" id="SignalP"/>
    </source>
</evidence>
<gene>
    <name evidence="2" type="ORF">LZ012_07630</name>
</gene>
<dbReference type="RefSeq" id="WP_275709231.1">
    <property type="nucleotide sequence ID" value="NZ_JAKLTN010000001.1"/>
</dbReference>
<feature type="signal peptide" evidence="1">
    <location>
        <begin position="1"/>
        <end position="19"/>
    </location>
</feature>
<evidence type="ECO:0000313" key="2">
    <source>
        <dbReference type="EMBL" id="MCG2576862.1"/>
    </source>
</evidence>
<keyword evidence="3" id="KW-1185">Reference proteome</keyword>
<evidence type="ECO:0000313" key="3">
    <source>
        <dbReference type="Proteomes" id="UP001165384"/>
    </source>
</evidence>
<proteinExistence type="predicted"/>
<accession>A0ABS9K116</accession>
<keyword evidence="1" id="KW-0732">Signal</keyword>
<organism evidence="2 3">
    <name type="scientific">Dechloromonas hankyongensis</name>
    <dbReference type="NCBI Taxonomy" id="2908002"/>
    <lineage>
        <taxon>Bacteria</taxon>
        <taxon>Pseudomonadati</taxon>
        <taxon>Pseudomonadota</taxon>
        <taxon>Betaproteobacteria</taxon>
        <taxon>Rhodocyclales</taxon>
        <taxon>Azonexaceae</taxon>
        <taxon>Dechloromonas</taxon>
    </lineage>
</organism>
<feature type="chain" id="PRO_5046701912" evidence="1">
    <location>
        <begin position="20"/>
        <end position="140"/>
    </location>
</feature>
<dbReference type="EMBL" id="JAKLTN010000001">
    <property type="protein sequence ID" value="MCG2576862.1"/>
    <property type="molecule type" value="Genomic_DNA"/>
</dbReference>
<name>A0ABS9K116_9RHOO</name>
<protein>
    <submittedName>
        <fullName evidence="2">Uncharacterized protein</fullName>
    </submittedName>
</protein>
<dbReference type="Proteomes" id="UP001165384">
    <property type="component" value="Unassembled WGS sequence"/>
</dbReference>
<comment type="caution">
    <text evidence="2">The sequence shown here is derived from an EMBL/GenBank/DDBJ whole genome shotgun (WGS) entry which is preliminary data.</text>
</comment>
<reference evidence="2" key="1">
    <citation type="submission" date="2022-01" db="EMBL/GenBank/DDBJ databases">
        <authorList>
            <person name="Jo J.-H."/>
            <person name="Im W.-T."/>
        </authorList>
    </citation>
    <scope>NUCLEOTIDE SEQUENCE</scope>
    <source>
        <strain evidence="2">XY25</strain>
    </source>
</reference>